<keyword evidence="2" id="KW-1185">Reference proteome</keyword>
<organism evidence="1 2">
    <name type="scientific">Mycobacterium basiliense</name>
    <dbReference type="NCBI Taxonomy" id="2094119"/>
    <lineage>
        <taxon>Bacteria</taxon>
        <taxon>Bacillati</taxon>
        <taxon>Actinomycetota</taxon>
        <taxon>Actinomycetes</taxon>
        <taxon>Mycobacteriales</taxon>
        <taxon>Mycobacteriaceae</taxon>
        <taxon>Mycobacterium</taxon>
    </lineage>
</organism>
<dbReference type="AlphaFoldDB" id="A0A447G922"/>
<accession>A0A447G922</accession>
<dbReference type="KEGG" id="mbai:MB901379_00358"/>
<proteinExistence type="predicted"/>
<name>A0A447G922_9MYCO</name>
<protein>
    <submittedName>
        <fullName evidence="1">Uncharacterized protein</fullName>
    </submittedName>
</protein>
<sequence>MGIAPDRGLTIFVDELTGFAAGTGDRRIQAIAQRTAEPLGVLVHGRRGAGCSTVTRALHRAVAASGCAVTARPADADIHVYVVAEVLKPEDRTALAARHPEPAAQQPTLVILNKADLAGFGGAGPLAAAHTRCSDFSALVGLPVQPMIGVLAVTALTDLDEPSWCALRTLAAHPDGVACLDGSFEGFLAATLPVPAPIRLRLLEGLDLFGIALTIAALRQGGTRSQALALLRRVSGVDAVVANIVAAGAGVRYRRILDAVAALEALAVTDQRIAEFLRCDETVIARMTAALDAARAFGLPAEPGPARDPAQHLRRAVRWRRHSEQSSAPAGDALRACSADIARGSLRLWARAGGLPEAAESGVFP</sequence>
<dbReference type="Proteomes" id="UP000269998">
    <property type="component" value="Chromosome"/>
</dbReference>
<reference evidence="2" key="1">
    <citation type="submission" date="2018-02" db="EMBL/GenBank/DDBJ databases">
        <authorList>
            <person name="Seth-Smith MB H."/>
            <person name="Seth-Smith H."/>
        </authorList>
    </citation>
    <scope>NUCLEOTIDE SEQUENCE [LARGE SCALE GENOMIC DNA]</scope>
</reference>
<dbReference type="RefSeq" id="WP_158015037.1">
    <property type="nucleotide sequence ID" value="NZ_CBCSKE010000048.1"/>
</dbReference>
<evidence type="ECO:0000313" key="2">
    <source>
        <dbReference type="Proteomes" id="UP000269998"/>
    </source>
</evidence>
<dbReference type="OrthoDB" id="4641839at2"/>
<dbReference type="EMBL" id="LR130759">
    <property type="protein sequence ID" value="VDM86832.1"/>
    <property type="molecule type" value="Genomic_DNA"/>
</dbReference>
<evidence type="ECO:0000313" key="1">
    <source>
        <dbReference type="EMBL" id="VDM86832.1"/>
    </source>
</evidence>
<gene>
    <name evidence="1" type="ORF">MB901379_00358</name>
</gene>